<feature type="domain" description="DUF3322" evidence="1">
    <location>
        <begin position="6"/>
        <end position="110"/>
    </location>
</feature>
<evidence type="ECO:0000259" key="1">
    <source>
        <dbReference type="Pfam" id="PF11795"/>
    </source>
</evidence>
<evidence type="ECO:0000313" key="3">
    <source>
        <dbReference type="Proteomes" id="UP000003374"/>
    </source>
</evidence>
<dbReference type="AlphaFoldDB" id="A4BRJ7"/>
<dbReference type="HOGENOM" id="CLU_2047215_0_0_6"/>
<dbReference type="OrthoDB" id="322908at2"/>
<dbReference type="Proteomes" id="UP000003374">
    <property type="component" value="Unassembled WGS sequence"/>
</dbReference>
<accession>A4BRJ7</accession>
<protein>
    <recommendedName>
        <fullName evidence="1">DUF3322 domain-containing protein</fullName>
    </recommendedName>
</protein>
<gene>
    <name evidence="2" type="ORF">NB231_02338</name>
</gene>
<evidence type="ECO:0000313" key="2">
    <source>
        <dbReference type="EMBL" id="EAR21568.1"/>
    </source>
</evidence>
<dbReference type="RefSeq" id="WP_004999406.1">
    <property type="nucleotide sequence ID" value="NZ_CH672427.1"/>
</dbReference>
<organism evidence="2 3">
    <name type="scientific">Nitrococcus mobilis Nb-231</name>
    <dbReference type="NCBI Taxonomy" id="314278"/>
    <lineage>
        <taxon>Bacteria</taxon>
        <taxon>Pseudomonadati</taxon>
        <taxon>Pseudomonadota</taxon>
        <taxon>Gammaproteobacteria</taxon>
        <taxon>Chromatiales</taxon>
        <taxon>Ectothiorhodospiraceae</taxon>
        <taxon>Nitrococcus</taxon>
    </lineage>
</organism>
<dbReference type="Pfam" id="PF11795">
    <property type="entry name" value="DUF3322"/>
    <property type="match status" value="1"/>
</dbReference>
<keyword evidence="3" id="KW-1185">Reference proteome</keyword>
<dbReference type="STRING" id="314278.NB231_02338"/>
<proteinExistence type="predicted"/>
<reference evidence="2 3" key="1">
    <citation type="submission" date="2006-02" db="EMBL/GenBank/DDBJ databases">
        <authorList>
            <person name="Waterbury J."/>
            <person name="Ferriera S."/>
            <person name="Johnson J."/>
            <person name="Kravitz S."/>
            <person name="Halpern A."/>
            <person name="Remington K."/>
            <person name="Beeson K."/>
            <person name="Tran B."/>
            <person name="Rogers Y.-H."/>
            <person name="Friedman R."/>
            <person name="Venter J.C."/>
        </authorList>
    </citation>
    <scope>NUCLEOTIDE SEQUENCE [LARGE SCALE GENOMIC DNA]</scope>
    <source>
        <strain evidence="2 3">Nb-231</strain>
    </source>
</reference>
<sequence>MSWTTPAELRAQVTRLWERGEILRARLSGEPLFPLRLRLRRPSAREIADHFGEVGDWIRRLQAGSREQRGAGYAIEWRRINHRVHGANRLPDSISVPSEHDALTLIGRTAPPWRSIATCG</sequence>
<dbReference type="InterPro" id="IPR024537">
    <property type="entry name" value="DUF3322"/>
</dbReference>
<dbReference type="EMBL" id="AAOF01000007">
    <property type="protein sequence ID" value="EAR21568.1"/>
    <property type="molecule type" value="Genomic_DNA"/>
</dbReference>
<dbReference type="eggNOG" id="COG4924">
    <property type="taxonomic scope" value="Bacteria"/>
</dbReference>
<comment type="caution">
    <text evidence="2">The sequence shown here is derived from an EMBL/GenBank/DDBJ whole genome shotgun (WGS) entry which is preliminary data.</text>
</comment>
<name>A4BRJ7_9GAMM</name>